<sequence length="222" mass="25972">MKRDTQIRYDDVDCSQAWLPRPLGRTRHFGWTKSHPSSPAAAPRGFLPRRRGGDCGGEFSVDPGGLSPVFGSVTFSAPSAAFFPRDFFVAPAVILLPRRDEPRLPFAVLLRAEAPRLERAPLLEELLLLLEDLDRERLRRERLLEDRLEYFLDLPPRPKRILPDCFCSRSLRLRNYSREALLLELRLERLPLRTRRLEVLRLRLDDLLRERREERRRGIVSK</sequence>
<reference evidence="2" key="1">
    <citation type="journal article" date="2015" name="Nat. Genet.">
        <title>The genome and transcriptome of the zoonotic hookworm Ancylostoma ceylanicum identify infection-specific gene families.</title>
        <authorList>
            <person name="Schwarz E.M."/>
            <person name="Hu Y."/>
            <person name="Antoshechkin I."/>
            <person name="Miller M.M."/>
            <person name="Sternberg P.W."/>
            <person name="Aroian R.V."/>
        </authorList>
    </citation>
    <scope>NUCLEOTIDE SEQUENCE</scope>
    <source>
        <strain evidence="2">HY135</strain>
    </source>
</reference>
<evidence type="ECO:0000313" key="1">
    <source>
        <dbReference type="EMBL" id="EYC24813.1"/>
    </source>
</evidence>
<gene>
    <name evidence="1" type="primary">Acey_s0013.g2119</name>
    <name evidence="1" type="ORF">Y032_0013g2119</name>
</gene>
<name>A0A016VDI4_9BILA</name>
<proteinExistence type="predicted"/>
<organism evidence="1 2">
    <name type="scientific">Ancylostoma ceylanicum</name>
    <dbReference type="NCBI Taxonomy" id="53326"/>
    <lineage>
        <taxon>Eukaryota</taxon>
        <taxon>Metazoa</taxon>
        <taxon>Ecdysozoa</taxon>
        <taxon>Nematoda</taxon>
        <taxon>Chromadorea</taxon>
        <taxon>Rhabditida</taxon>
        <taxon>Rhabditina</taxon>
        <taxon>Rhabditomorpha</taxon>
        <taxon>Strongyloidea</taxon>
        <taxon>Ancylostomatidae</taxon>
        <taxon>Ancylostomatinae</taxon>
        <taxon>Ancylostoma</taxon>
    </lineage>
</organism>
<dbReference type="Proteomes" id="UP000024635">
    <property type="component" value="Unassembled WGS sequence"/>
</dbReference>
<accession>A0A016VDI4</accession>
<evidence type="ECO:0000313" key="2">
    <source>
        <dbReference type="Proteomes" id="UP000024635"/>
    </source>
</evidence>
<keyword evidence="2" id="KW-1185">Reference proteome</keyword>
<dbReference type="AlphaFoldDB" id="A0A016VDI4"/>
<protein>
    <submittedName>
        <fullName evidence="1">Uncharacterized protein</fullName>
    </submittedName>
</protein>
<comment type="caution">
    <text evidence="1">The sequence shown here is derived from an EMBL/GenBank/DDBJ whole genome shotgun (WGS) entry which is preliminary data.</text>
</comment>
<dbReference type="EMBL" id="JARK01001349">
    <property type="protein sequence ID" value="EYC24813.1"/>
    <property type="molecule type" value="Genomic_DNA"/>
</dbReference>